<dbReference type="GO" id="GO:0004252">
    <property type="term" value="F:serine-type endopeptidase activity"/>
    <property type="evidence" value="ECO:0007669"/>
    <property type="project" value="InterPro"/>
</dbReference>
<accession>A0A1I7IH23</accession>
<dbReference type="PANTHER" id="PTHR43265:SF1">
    <property type="entry name" value="ESTERASE ESTD"/>
    <property type="match status" value="1"/>
</dbReference>
<feature type="signal peptide" evidence="2">
    <location>
        <begin position="1"/>
        <end position="22"/>
    </location>
</feature>
<evidence type="ECO:0000256" key="2">
    <source>
        <dbReference type="SAM" id="SignalP"/>
    </source>
</evidence>
<dbReference type="STRING" id="1035707.SAMN05216552_100834"/>
<keyword evidence="2" id="KW-0732">Signal</keyword>
<dbReference type="InterPro" id="IPR053145">
    <property type="entry name" value="AB_hydrolase_Est10"/>
</dbReference>
<dbReference type="PROSITE" id="PS00708">
    <property type="entry name" value="PRO_ENDOPEP_SER"/>
    <property type="match status" value="1"/>
</dbReference>
<dbReference type="GO" id="GO:0006508">
    <property type="term" value="P:proteolysis"/>
    <property type="evidence" value="ECO:0007669"/>
    <property type="project" value="InterPro"/>
</dbReference>
<reference evidence="5" key="1">
    <citation type="submission" date="2016-10" db="EMBL/GenBank/DDBJ databases">
        <authorList>
            <person name="Varghese N."/>
            <person name="Submissions S."/>
        </authorList>
    </citation>
    <scope>NUCLEOTIDE SEQUENCE [LARGE SCALE GENOMIC DNA]</scope>
    <source>
        <strain evidence="5">CGMCC 1.11014</strain>
    </source>
</reference>
<evidence type="ECO:0000313" key="5">
    <source>
        <dbReference type="Proteomes" id="UP000199391"/>
    </source>
</evidence>
<dbReference type="Pfam" id="PF12146">
    <property type="entry name" value="Hydrolase_4"/>
    <property type="match status" value="1"/>
</dbReference>
<gene>
    <name evidence="4" type="ORF">SAMN05216552_100834</name>
</gene>
<organism evidence="4 5">
    <name type="scientific">Pseudoduganella namucuonensis</name>
    <dbReference type="NCBI Taxonomy" id="1035707"/>
    <lineage>
        <taxon>Bacteria</taxon>
        <taxon>Pseudomonadati</taxon>
        <taxon>Pseudomonadota</taxon>
        <taxon>Betaproteobacteria</taxon>
        <taxon>Burkholderiales</taxon>
        <taxon>Oxalobacteraceae</taxon>
        <taxon>Telluria group</taxon>
        <taxon>Pseudoduganella</taxon>
    </lineage>
</organism>
<evidence type="ECO:0000259" key="3">
    <source>
        <dbReference type="Pfam" id="PF12146"/>
    </source>
</evidence>
<evidence type="ECO:0000313" key="4">
    <source>
        <dbReference type="EMBL" id="SFU72253.1"/>
    </source>
</evidence>
<dbReference type="AlphaFoldDB" id="A0A1I7IH23"/>
<feature type="domain" description="Serine aminopeptidase S33" evidence="3">
    <location>
        <begin position="171"/>
        <end position="296"/>
    </location>
</feature>
<dbReference type="RefSeq" id="WP_093555515.1">
    <property type="nucleotide sequence ID" value="NZ_FPBO01000008.1"/>
</dbReference>
<dbReference type="InterPro" id="IPR029058">
    <property type="entry name" value="AB_hydrolase_fold"/>
</dbReference>
<dbReference type="Proteomes" id="UP000199391">
    <property type="component" value="Unassembled WGS sequence"/>
</dbReference>
<keyword evidence="1" id="KW-0378">Hydrolase</keyword>
<sequence>MKKTTLQACVLLAFAASAPAFSEEAQGDWGGVIANTLRLTVHITKAADGGYHAKLGSPDQSKDLFAADTVSASATRLNFSIDRFKSSYQGEWDEKQQAWVGTFTQGSPTPLVLKRLDAKGMPALVLKRPQEEAIEKAARPYREQDVTFSNAKAGVALAGTFSVPPGAGPFPAVVLVHGSGRHKRDVDIYGHKIFAVWADHLTRQGIAVLRYDKRGSGASSGDANVATTLDYTSDAEAAVALLRTRPEVDQRRLGIVGHSEGGIIAPLAASRDPSLGFIVLLAGPAVKGDKLLVEQAALINRAGGMSEAEIAKDSRLKRAVFAALATPGSGEETKARARAVFDSAVATKDIAPDEARAQLEVFASPWFRTALAYDPAPVLRLVKQPVLAINGALDLQVPPAMNLEAIRASLPANQANELVEIPELNHLFQTARTGALSEYAQIEETVAPVVLKKVSDWILRQHPAKPETL</sequence>
<dbReference type="EMBL" id="FPBO01000008">
    <property type="protein sequence ID" value="SFU72253.1"/>
    <property type="molecule type" value="Genomic_DNA"/>
</dbReference>
<keyword evidence="5" id="KW-1185">Reference proteome</keyword>
<dbReference type="Gene3D" id="3.40.50.1820">
    <property type="entry name" value="alpha/beta hydrolase"/>
    <property type="match status" value="1"/>
</dbReference>
<name>A0A1I7IH23_9BURK</name>
<dbReference type="GO" id="GO:0052689">
    <property type="term" value="F:carboxylic ester hydrolase activity"/>
    <property type="evidence" value="ECO:0007669"/>
    <property type="project" value="TreeGrafter"/>
</dbReference>
<dbReference type="OrthoDB" id="1412847at2"/>
<evidence type="ECO:0000256" key="1">
    <source>
        <dbReference type="ARBA" id="ARBA00022801"/>
    </source>
</evidence>
<proteinExistence type="predicted"/>
<dbReference type="PANTHER" id="PTHR43265">
    <property type="entry name" value="ESTERASE ESTD"/>
    <property type="match status" value="1"/>
</dbReference>
<feature type="chain" id="PRO_5011630984" description="Serine aminopeptidase S33 domain-containing protein" evidence="2">
    <location>
        <begin position="23"/>
        <end position="469"/>
    </location>
</feature>
<dbReference type="InterPro" id="IPR002471">
    <property type="entry name" value="Pept_S9_AS"/>
</dbReference>
<protein>
    <recommendedName>
        <fullName evidence="3">Serine aminopeptidase S33 domain-containing protein</fullName>
    </recommendedName>
</protein>
<dbReference type="InterPro" id="IPR022742">
    <property type="entry name" value="Hydrolase_4"/>
</dbReference>
<dbReference type="SUPFAM" id="SSF53474">
    <property type="entry name" value="alpha/beta-Hydrolases"/>
    <property type="match status" value="1"/>
</dbReference>